<evidence type="ECO:0000313" key="1">
    <source>
        <dbReference type="EMBL" id="KAJ8630896.1"/>
    </source>
</evidence>
<dbReference type="Proteomes" id="UP001234297">
    <property type="component" value="Chromosome 7"/>
</dbReference>
<protein>
    <submittedName>
        <fullName evidence="1">Uncharacterized protein</fullName>
    </submittedName>
</protein>
<organism evidence="1 2">
    <name type="scientific">Persea americana</name>
    <name type="common">Avocado</name>
    <dbReference type="NCBI Taxonomy" id="3435"/>
    <lineage>
        <taxon>Eukaryota</taxon>
        <taxon>Viridiplantae</taxon>
        <taxon>Streptophyta</taxon>
        <taxon>Embryophyta</taxon>
        <taxon>Tracheophyta</taxon>
        <taxon>Spermatophyta</taxon>
        <taxon>Magnoliopsida</taxon>
        <taxon>Magnoliidae</taxon>
        <taxon>Laurales</taxon>
        <taxon>Lauraceae</taxon>
        <taxon>Persea</taxon>
    </lineage>
</organism>
<proteinExistence type="predicted"/>
<reference evidence="1 2" key="1">
    <citation type="journal article" date="2022" name="Hortic Res">
        <title>A haplotype resolved chromosomal level avocado genome allows analysis of novel avocado genes.</title>
        <authorList>
            <person name="Nath O."/>
            <person name="Fletcher S.J."/>
            <person name="Hayward A."/>
            <person name="Shaw L.M."/>
            <person name="Masouleh A.K."/>
            <person name="Furtado A."/>
            <person name="Henry R.J."/>
            <person name="Mitter N."/>
        </authorList>
    </citation>
    <scope>NUCLEOTIDE SEQUENCE [LARGE SCALE GENOMIC DNA]</scope>
    <source>
        <strain evidence="2">cv. Hass</strain>
    </source>
</reference>
<name>A0ACC2LBM1_PERAE</name>
<comment type="caution">
    <text evidence="1">The sequence shown here is derived from an EMBL/GenBank/DDBJ whole genome shotgun (WGS) entry which is preliminary data.</text>
</comment>
<evidence type="ECO:0000313" key="2">
    <source>
        <dbReference type="Proteomes" id="UP001234297"/>
    </source>
</evidence>
<gene>
    <name evidence="1" type="ORF">MRB53_024219</name>
</gene>
<sequence length="105" mass="11423">MNLLPNPNVPIANDPPFAQEPPSPPPPSRASSSRHSPSPQTSTSKSSLDHLEAIETDVAYIKHEQKKIKKTVNKMFKYLSVISKSCRRDDVAAPPSPSPPPPDSD</sequence>
<keyword evidence="2" id="KW-1185">Reference proteome</keyword>
<dbReference type="EMBL" id="CM056815">
    <property type="protein sequence ID" value="KAJ8630896.1"/>
    <property type="molecule type" value="Genomic_DNA"/>
</dbReference>
<accession>A0ACC2LBM1</accession>